<dbReference type="SUPFAM" id="SSF53474">
    <property type="entry name" value="alpha/beta-Hydrolases"/>
    <property type="match status" value="1"/>
</dbReference>
<keyword evidence="5" id="KW-1185">Reference proteome</keyword>
<evidence type="ECO:0000256" key="1">
    <source>
        <dbReference type="ARBA" id="ARBA00007920"/>
    </source>
</evidence>
<gene>
    <name evidence="4" type="ORF">DB88DRAFT_490456</name>
</gene>
<organism evidence="4 5">
    <name type="scientific">Papiliotrema laurentii</name>
    <name type="common">Cryptococcus laurentii</name>
    <dbReference type="NCBI Taxonomy" id="5418"/>
    <lineage>
        <taxon>Eukaryota</taxon>
        <taxon>Fungi</taxon>
        <taxon>Dikarya</taxon>
        <taxon>Basidiomycota</taxon>
        <taxon>Agaricomycotina</taxon>
        <taxon>Tremellomycetes</taxon>
        <taxon>Tremellales</taxon>
        <taxon>Rhynchogastremaceae</taxon>
        <taxon>Papiliotrema</taxon>
    </lineage>
</organism>
<name>A0AAD9CYQ7_PAPLA</name>
<feature type="compositionally biased region" description="Low complexity" evidence="2">
    <location>
        <begin position="274"/>
        <end position="291"/>
    </location>
</feature>
<reference evidence="4" key="1">
    <citation type="submission" date="2023-02" db="EMBL/GenBank/DDBJ databases">
        <title>Identification and recombinant expression of a fungal hydrolase from Papiliotrema laurentii that hydrolyzes apple cutin and clears colloidal polyester polyurethane.</title>
        <authorList>
            <consortium name="DOE Joint Genome Institute"/>
            <person name="Roman V.A."/>
            <person name="Bojanowski C."/>
            <person name="Crable B.R."/>
            <person name="Wagner D.N."/>
            <person name="Hung C.S."/>
            <person name="Nadeau L.J."/>
            <person name="Schratz L."/>
            <person name="Haridas S."/>
            <person name="Pangilinan J."/>
            <person name="Lipzen A."/>
            <person name="Na H."/>
            <person name="Yan M."/>
            <person name="Ng V."/>
            <person name="Grigoriev I.V."/>
            <person name="Spatafora J.W."/>
            <person name="Barlow D."/>
            <person name="Biffinger J."/>
            <person name="Kelley-Loughnane N."/>
            <person name="Varaljay V.A."/>
            <person name="Crookes-Goodson W.J."/>
        </authorList>
    </citation>
    <scope>NUCLEOTIDE SEQUENCE</scope>
    <source>
        <strain evidence="4">5307AH</strain>
    </source>
</reference>
<proteinExistence type="inferred from homology"/>
<protein>
    <recommendedName>
        <fullName evidence="3">DUF676 domain-containing protein</fullName>
    </recommendedName>
</protein>
<dbReference type="PANTHER" id="PTHR47842:SF1">
    <property type="entry name" value="DUF676 DOMAIN-CONTAINING PROTEIN"/>
    <property type="match status" value="1"/>
</dbReference>
<evidence type="ECO:0000259" key="3">
    <source>
        <dbReference type="Pfam" id="PF05057"/>
    </source>
</evidence>
<evidence type="ECO:0000256" key="2">
    <source>
        <dbReference type="SAM" id="MobiDB-lite"/>
    </source>
</evidence>
<sequence>MLSDSCSRRIQRSNAYLSPARYDTTPRLPRPSIVDVLSQFTHCISAKSSCHPTLPPPPLYRRQVQSVHLSTIPPYSNRLYQPSSLSNHHTRTLHTMPGPKDLLLLVWVHGFKGNDVTFESFPERLCHLLASTHPSLRIESKVFPAYQTRGELNAATLAFVDWLTDLVVRLECDHGEGGGAGKARIVLMGHSMGGLLIADAARDIAANTRTGDPLWPHVVGVLAFDTPYLGLHPHTFKHGLTTAASYYEQARTVASAATMLSPIAAAWGVGKWGSSSEPSSGTTSPSGSTTPKTNNTAEPSAKSKSWMSGLSNPSAKTLYGLGALAIGAAVGGTAYYRREDFLNGWKYGYEHMTFVKNLWDEQGLKARLEGLEALGTERDVLFFNHYTHLPPCPPTHLVTRTFCILPPVTHPLYPRFTPATNTMAKDEISAHMGMFNPKTNDGFYDLGLAVAAAIAERIEQEGVGKVGEVDKGSMLEGWREERQGDKVVWVEE</sequence>
<dbReference type="InterPro" id="IPR007751">
    <property type="entry name" value="DUF676_lipase-like"/>
</dbReference>
<evidence type="ECO:0000313" key="5">
    <source>
        <dbReference type="Proteomes" id="UP001182556"/>
    </source>
</evidence>
<comment type="similarity">
    <text evidence="1">Belongs to the putative lipase ROG1 family.</text>
</comment>
<dbReference type="InterPro" id="IPR029058">
    <property type="entry name" value="AB_hydrolase_fold"/>
</dbReference>
<feature type="region of interest" description="Disordered" evidence="2">
    <location>
        <begin position="274"/>
        <end position="308"/>
    </location>
</feature>
<comment type="caution">
    <text evidence="4">The sequence shown here is derived from an EMBL/GenBank/DDBJ whole genome shotgun (WGS) entry which is preliminary data.</text>
</comment>
<evidence type="ECO:0000313" key="4">
    <source>
        <dbReference type="EMBL" id="KAK1924454.1"/>
    </source>
</evidence>
<dbReference type="Gene3D" id="3.40.50.1820">
    <property type="entry name" value="alpha/beta hydrolase"/>
    <property type="match status" value="1"/>
</dbReference>
<feature type="domain" description="DUF676" evidence="3">
    <location>
        <begin position="104"/>
        <end position="235"/>
    </location>
</feature>
<feature type="compositionally biased region" description="Polar residues" evidence="2">
    <location>
        <begin position="292"/>
        <end position="308"/>
    </location>
</feature>
<accession>A0AAD9CYQ7</accession>
<dbReference type="Pfam" id="PF05057">
    <property type="entry name" value="DUF676"/>
    <property type="match status" value="1"/>
</dbReference>
<dbReference type="PANTHER" id="PTHR47842">
    <property type="entry name" value="EXPRESSED PROTEIN"/>
    <property type="match status" value="1"/>
</dbReference>
<dbReference type="AlphaFoldDB" id="A0AAD9CYQ7"/>
<dbReference type="EMBL" id="JAODAN010000005">
    <property type="protein sequence ID" value="KAK1924454.1"/>
    <property type="molecule type" value="Genomic_DNA"/>
</dbReference>
<dbReference type="Proteomes" id="UP001182556">
    <property type="component" value="Unassembled WGS sequence"/>
</dbReference>